<dbReference type="GO" id="GO:0005737">
    <property type="term" value="C:cytoplasm"/>
    <property type="evidence" value="ECO:0007669"/>
    <property type="project" value="TreeGrafter"/>
</dbReference>
<sequence>MSAGAQTDLVVIGAGVVAASIAFHCAQAGVQVTMLTPGGSDEATATQTAGAFRTYFPGKVHDSELVARSLAEFRAFGRMVGADLAVTATDMLVVADGEPELAALAAELPDQRAVGVRARLLSAAQAAQRNPWLDPATIAGAVLCPQFIRLRADRVFGGYLDAARRLGARVVTGVGITGIDAATGRVETAAGAVTAGSVVLAAGADSTGLAASAGLELPVWAQFAELFRLGPVGPDAASAPFTFHAAAGLKTMGMSDSFLVGLERLSTESGRRDEWRRSAASQVHRRYPRLAGHQLVSAWTGALDATASTTAVIGRAGGRVLAAAGFTGHELAQAPMAGQLVRDLHLGRHPAVDPAPFAPRDGARHAA</sequence>
<dbReference type="Gene3D" id="3.50.50.60">
    <property type="entry name" value="FAD/NAD(P)-binding domain"/>
    <property type="match status" value="1"/>
</dbReference>
<dbReference type="GO" id="GO:0016491">
    <property type="term" value="F:oxidoreductase activity"/>
    <property type="evidence" value="ECO:0007669"/>
    <property type="project" value="UniProtKB-KW"/>
</dbReference>
<evidence type="ECO:0000313" key="4">
    <source>
        <dbReference type="Proteomes" id="UP000656042"/>
    </source>
</evidence>
<feature type="domain" description="FAD dependent oxidoreductase" evidence="2">
    <location>
        <begin position="8"/>
        <end position="344"/>
    </location>
</feature>
<organism evidence="3 4">
    <name type="scientific">Mangrovihabitans endophyticus</name>
    <dbReference type="NCBI Taxonomy" id="1751298"/>
    <lineage>
        <taxon>Bacteria</taxon>
        <taxon>Bacillati</taxon>
        <taxon>Actinomycetota</taxon>
        <taxon>Actinomycetes</taxon>
        <taxon>Micromonosporales</taxon>
        <taxon>Micromonosporaceae</taxon>
        <taxon>Mangrovihabitans</taxon>
    </lineage>
</organism>
<reference evidence="3" key="2">
    <citation type="submission" date="2020-09" db="EMBL/GenBank/DDBJ databases">
        <authorList>
            <person name="Sun Q."/>
            <person name="Zhou Y."/>
        </authorList>
    </citation>
    <scope>NUCLEOTIDE SEQUENCE</scope>
    <source>
        <strain evidence="3">CGMCC 4.7299</strain>
    </source>
</reference>
<keyword evidence="4" id="KW-1185">Reference proteome</keyword>
<evidence type="ECO:0000259" key="2">
    <source>
        <dbReference type="Pfam" id="PF01266"/>
    </source>
</evidence>
<evidence type="ECO:0000256" key="1">
    <source>
        <dbReference type="ARBA" id="ARBA00023002"/>
    </source>
</evidence>
<keyword evidence="1" id="KW-0560">Oxidoreductase</keyword>
<comment type="caution">
    <text evidence="3">The sequence shown here is derived from an EMBL/GenBank/DDBJ whole genome shotgun (WGS) entry which is preliminary data.</text>
</comment>
<dbReference type="SUPFAM" id="SSF51905">
    <property type="entry name" value="FAD/NAD(P)-binding domain"/>
    <property type="match status" value="1"/>
</dbReference>
<proteinExistence type="predicted"/>
<dbReference type="InterPro" id="IPR006076">
    <property type="entry name" value="FAD-dep_OxRdtase"/>
</dbReference>
<dbReference type="InterPro" id="IPR036188">
    <property type="entry name" value="FAD/NAD-bd_sf"/>
</dbReference>
<dbReference type="PANTHER" id="PTHR13847:SF287">
    <property type="entry name" value="FAD-DEPENDENT OXIDOREDUCTASE DOMAIN-CONTAINING PROTEIN 1"/>
    <property type="match status" value="1"/>
</dbReference>
<dbReference type="PANTHER" id="PTHR13847">
    <property type="entry name" value="SARCOSINE DEHYDROGENASE-RELATED"/>
    <property type="match status" value="1"/>
</dbReference>
<protein>
    <submittedName>
        <fullName evidence="3">Oxidoreductase</fullName>
    </submittedName>
</protein>
<dbReference type="EMBL" id="BMMX01000001">
    <property type="protein sequence ID" value="GGK74094.1"/>
    <property type="molecule type" value="Genomic_DNA"/>
</dbReference>
<gene>
    <name evidence="3" type="primary">dadA</name>
    <name evidence="3" type="ORF">GCM10012284_05120</name>
</gene>
<dbReference type="Pfam" id="PF01266">
    <property type="entry name" value="DAO"/>
    <property type="match status" value="1"/>
</dbReference>
<name>A0A8J3BSV6_9ACTN</name>
<dbReference type="Proteomes" id="UP000656042">
    <property type="component" value="Unassembled WGS sequence"/>
</dbReference>
<evidence type="ECO:0000313" key="3">
    <source>
        <dbReference type="EMBL" id="GGK74094.1"/>
    </source>
</evidence>
<dbReference type="Gene3D" id="3.30.9.10">
    <property type="entry name" value="D-Amino Acid Oxidase, subunit A, domain 2"/>
    <property type="match status" value="1"/>
</dbReference>
<dbReference type="RefSeq" id="WP_189077352.1">
    <property type="nucleotide sequence ID" value="NZ_BMMX01000001.1"/>
</dbReference>
<dbReference type="AlphaFoldDB" id="A0A8J3BSV6"/>
<reference evidence="3" key="1">
    <citation type="journal article" date="2014" name="Int. J. Syst. Evol. Microbiol.">
        <title>Complete genome sequence of Corynebacterium casei LMG S-19264T (=DSM 44701T), isolated from a smear-ripened cheese.</title>
        <authorList>
            <consortium name="US DOE Joint Genome Institute (JGI-PGF)"/>
            <person name="Walter F."/>
            <person name="Albersmeier A."/>
            <person name="Kalinowski J."/>
            <person name="Ruckert C."/>
        </authorList>
    </citation>
    <scope>NUCLEOTIDE SEQUENCE</scope>
    <source>
        <strain evidence="3">CGMCC 4.7299</strain>
    </source>
</reference>
<accession>A0A8J3BSV6</accession>